<dbReference type="GO" id="GO:0051537">
    <property type="term" value="F:2 iron, 2 sulfur cluster binding"/>
    <property type="evidence" value="ECO:0007669"/>
    <property type="project" value="TreeGrafter"/>
</dbReference>
<dbReference type="InterPro" id="IPR016092">
    <property type="entry name" value="ATAP"/>
</dbReference>
<dbReference type="SUPFAM" id="SSF89360">
    <property type="entry name" value="HesB-like domain"/>
    <property type="match status" value="1"/>
</dbReference>
<dbReference type="GO" id="GO:0005506">
    <property type="term" value="F:iron ion binding"/>
    <property type="evidence" value="ECO:0007669"/>
    <property type="project" value="TreeGrafter"/>
</dbReference>
<dbReference type="Pfam" id="PF01521">
    <property type="entry name" value="Fe-S_biosyn"/>
    <property type="match status" value="1"/>
</dbReference>
<evidence type="ECO:0000313" key="4">
    <source>
        <dbReference type="Proteomes" id="UP000717996"/>
    </source>
</evidence>
<evidence type="ECO:0000313" key="3">
    <source>
        <dbReference type="EMBL" id="KAG1539990.1"/>
    </source>
</evidence>
<comment type="similarity">
    <text evidence="1">Belongs to the HesB/IscA family.</text>
</comment>
<accession>A0A9P6Y5K4</accession>
<dbReference type="GO" id="GO:0051539">
    <property type="term" value="F:4 iron, 4 sulfur cluster binding"/>
    <property type="evidence" value="ECO:0007669"/>
    <property type="project" value="TreeGrafter"/>
</dbReference>
<dbReference type="AlphaFoldDB" id="A0A9P6Y5K4"/>
<dbReference type="EMBL" id="JAANIT010001504">
    <property type="protein sequence ID" value="KAG1539990.1"/>
    <property type="molecule type" value="Genomic_DNA"/>
</dbReference>
<dbReference type="OrthoDB" id="1938621at2759"/>
<dbReference type="PANTHER" id="PTHR43011">
    <property type="entry name" value="IRON-SULFUR CLUSTER ASSEMBLY 2 HOMOLOG, MITOCHONDRIAL"/>
    <property type="match status" value="1"/>
</dbReference>
<reference evidence="3" key="1">
    <citation type="journal article" date="2020" name="Microb. Genom.">
        <title>Genetic diversity of clinical and environmental Mucorales isolates obtained from an investigation of mucormycosis cases among solid organ transplant recipients.</title>
        <authorList>
            <person name="Nguyen M.H."/>
            <person name="Kaul D."/>
            <person name="Muto C."/>
            <person name="Cheng S.J."/>
            <person name="Richter R.A."/>
            <person name="Bruno V.M."/>
            <person name="Liu G."/>
            <person name="Beyhan S."/>
            <person name="Sundermann A.J."/>
            <person name="Mounaud S."/>
            <person name="Pasculle A.W."/>
            <person name="Nierman W.C."/>
            <person name="Driscoll E."/>
            <person name="Cumbie R."/>
            <person name="Clancy C.J."/>
            <person name="Dupont C.L."/>
        </authorList>
    </citation>
    <scope>NUCLEOTIDE SEQUENCE</scope>
    <source>
        <strain evidence="3">GL16</strain>
    </source>
</reference>
<dbReference type="NCBIfam" id="TIGR00049">
    <property type="entry name" value="iron-sulfur cluster assembly accessory protein"/>
    <property type="match status" value="1"/>
</dbReference>
<gene>
    <name evidence="3" type="ORF">G6F51_008796</name>
</gene>
<dbReference type="InterPro" id="IPR035903">
    <property type="entry name" value="HesB-like_dom_sf"/>
</dbReference>
<dbReference type="InterPro" id="IPR000361">
    <property type="entry name" value="ATAP_core_dom"/>
</dbReference>
<proteinExistence type="inferred from homology"/>
<dbReference type="PANTHER" id="PTHR43011:SF1">
    <property type="entry name" value="IRON-SULFUR CLUSTER ASSEMBLY 2 HOMOLOG, MITOCHONDRIAL"/>
    <property type="match status" value="1"/>
</dbReference>
<evidence type="ECO:0000256" key="1">
    <source>
        <dbReference type="ARBA" id="ARBA00006718"/>
    </source>
</evidence>
<dbReference type="GO" id="GO:0016226">
    <property type="term" value="P:iron-sulfur cluster assembly"/>
    <property type="evidence" value="ECO:0007669"/>
    <property type="project" value="InterPro"/>
</dbReference>
<feature type="domain" description="Core" evidence="2">
    <location>
        <begin position="45"/>
        <end position="146"/>
    </location>
</feature>
<evidence type="ECO:0000259" key="2">
    <source>
        <dbReference type="Pfam" id="PF01521"/>
    </source>
</evidence>
<dbReference type="FunFam" id="2.60.300.12:FF:000010">
    <property type="entry name" value="Unplaced genomic scaffold supercont1.5, whole genome shotgun sequence"/>
    <property type="match status" value="1"/>
</dbReference>
<dbReference type="Proteomes" id="UP000717996">
    <property type="component" value="Unassembled WGS sequence"/>
</dbReference>
<dbReference type="Gene3D" id="2.60.300.12">
    <property type="entry name" value="HesB-like domain"/>
    <property type="match status" value="1"/>
</dbReference>
<organism evidence="3 4">
    <name type="scientific">Rhizopus oryzae</name>
    <name type="common">Mucormycosis agent</name>
    <name type="synonym">Rhizopus arrhizus var. delemar</name>
    <dbReference type="NCBI Taxonomy" id="64495"/>
    <lineage>
        <taxon>Eukaryota</taxon>
        <taxon>Fungi</taxon>
        <taxon>Fungi incertae sedis</taxon>
        <taxon>Mucoromycota</taxon>
        <taxon>Mucoromycotina</taxon>
        <taxon>Mucoromycetes</taxon>
        <taxon>Mucorales</taxon>
        <taxon>Mucorineae</taxon>
        <taxon>Rhizopodaceae</taxon>
        <taxon>Rhizopus</taxon>
    </lineage>
</organism>
<dbReference type="GO" id="GO:0005739">
    <property type="term" value="C:mitochondrion"/>
    <property type="evidence" value="ECO:0007669"/>
    <property type="project" value="TreeGrafter"/>
</dbReference>
<sequence>MFRSLFKSCSQLPTRPLRVTPNIRSRLALYSMYSTLVKASTENGLGITDKAIKQLQQIQEREQDGEQMLRILVDSGGCHGFQNKLELTQEIEEDDVVFEKEGVKVIIDNISLQYLRGSTLDYVQELIGSTFQVIENPNAKHSCGCNISYDIDLDKIQQ</sequence>
<name>A0A9P6Y5K4_RHIOR</name>
<comment type="caution">
    <text evidence="3">The sequence shown here is derived from an EMBL/GenBank/DDBJ whole genome shotgun (WGS) entry which is preliminary data.</text>
</comment>
<protein>
    <recommendedName>
        <fullName evidence="2">Core domain-containing protein</fullName>
    </recommendedName>
</protein>